<name>A0A0Q4B694_9BACT</name>
<accession>A0A0Q4B694</accession>
<dbReference type="EMBL" id="LIIK01000032">
    <property type="protein sequence ID" value="KQM08560.1"/>
    <property type="molecule type" value="Genomic_DNA"/>
</dbReference>
<organism evidence="2 3">
    <name type="scientific">Candidatus [Bacteroides] periocalifornicus</name>
    <dbReference type="NCBI Taxonomy" id="1702214"/>
    <lineage>
        <taxon>Bacteria</taxon>
        <taxon>Pseudomonadati</taxon>
        <taxon>Bacteroidota</taxon>
    </lineage>
</organism>
<dbReference type="STRING" id="1702214.AL399_06730"/>
<dbReference type="SUPFAM" id="SSF55797">
    <property type="entry name" value="PR-1-like"/>
    <property type="match status" value="1"/>
</dbReference>
<comment type="caution">
    <text evidence="2">The sequence shown here is derived from an EMBL/GenBank/DDBJ whole genome shotgun (WGS) entry which is preliminary data.</text>
</comment>
<dbReference type="PANTHER" id="PTHR31157:SF1">
    <property type="entry name" value="SCP DOMAIN-CONTAINING PROTEIN"/>
    <property type="match status" value="1"/>
</dbReference>
<sequence>MGCSKHEGVRGDSAELSAFAQQMLSEVNRVRTQPKEYAEVELKPLIKKGDQSKFQVALQGCYKALLTTEARKPLALHDALMLSAQWFADDYVKTKKIGHIGSDGSDVSDRVKRYTKVFGGYVGENCQYGLTEARAVVRSLVIDVDDDARGHRWNILHDKYTHMGVGFLKTKDVPYGSVVVQDFGWKHF</sequence>
<dbReference type="Proteomes" id="UP000054172">
    <property type="component" value="Unassembled WGS sequence"/>
</dbReference>
<proteinExistence type="predicted"/>
<dbReference type="PANTHER" id="PTHR31157">
    <property type="entry name" value="SCP DOMAIN-CONTAINING PROTEIN"/>
    <property type="match status" value="1"/>
</dbReference>
<evidence type="ECO:0000313" key="2">
    <source>
        <dbReference type="EMBL" id="KQM08560.1"/>
    </source>
</evidence>
<dbReference type="PATRIC" id="fig|1702214.3.peg.654"/>
<feature type="domain" description="SCP" evidence="1">
    <location>
        <begin position="69"/>
        <end position="183"/>
    </location>
</feature>
<evidence type="ECO:0000313" key="3">
    <source>
        <dbReference type="Proteomes" id="UP000054172"/>
    </source>
</evidence>
<protein>
    <recommendedName>
        <fullName evidence="1">SCP domain-containing protein</fullName>
    </recommendedName>
</protein>
<dbReference type="InterPro" id="IPR035940">
    <property type="entry name" value="CAP_sf"/>
</dbReference>
<dbReference type="InterPro" id="IPR014044">
    <property type="entry name" value="CAP_dom"/>
</dbReference>
<dbReference type="CDD" id="cd05379">
    <property type="entry name" value="CAP_bacterial"/>
    <property type="match status" value="1"/>
</dbReference>
<dbReference type="Pfam" id="PF00188">
    <property type="entry name" value="CAP"/>
    <property type="match status" value="1"/>
</dbReference>
<reference evidence="2" key="1">
    <citation type="submission" date="2015-08" db="EMBL/GenBank/DDBJ databases">
        <title>Candidatus Bacteriodes Periocalifornicus.</title>
        <authorList>
            <person name="McLean J.S."/>
            <person name="Kelley S."/>
        </authorList>
    </citation>
    <scope>NUCLEOTIDE SEQUENCE [LARGE SCALE GENOMIC DNA]</scope>
    <source>
        <strain evidence="2">12B</strain>
    </source>
</reference>
<keyword evidence="3" id="KW-1185">Reference proteome</keyword>
<dbReference type="AlphaFoldDB" id="A0A0Q4B694"/>
<dbReference type="Gene3D" id="3.40.33.10">
    <property type="entry name" value="CAP"/>
    <property type="match status" value="1"/>
</dbReference>
<evidence type="ECO:0000259" key="1">
    <source>
        <dbReference type="Pfam" id="PF00188"/>
    </source>
</evidence>
<gene>
    <name evidence="2" type="ORF">AL399_06730</name>
</gene>